<proteinExistence type="inferred from homology"/>
<dbReference type="AlphaFoldDB" id="A0A4R6WIF7"/>
<dbReference type="FunFam" id="3.40.50.720:FF:000084">
    <property type="entry name" value="Short-chain dehydrogenase reductase"/>
    <property type="match status" value="1"/>
</dbReference>
<comment type="similarity">
    <text evidence="1">Belongs to the short-chain dehydrogenases/reductases (SDR) family.</text>
</comment>
<dbReference type="SUPFAM" id="SSF51735">
    <property type="entry name" value="NAD(P)-binding Rossmann-fold domains"/>
    <property type="match status" value="1"/>
</dbReference>
<evidence type="ECO:0000256" key="2">
    <source>
        <dbReference type="ARBA" id="ARBA00023002"/>
    </source>
</evidence>
<evidence type="ECO:0000313" key="5">
    <source>
        <dbReference type="Proteomes" id="UP000295783"/>
    </source>
</evidence>
<organism evidence="4 5">
    <name type="scientific">Dongia mobilis</name>
    <dbReference type="NCBI Taxonomy" id="578943"/>
    <lineage>
        <taxon>Bacteria</taxon>
        <taxon>Pseudomonadati</taxon>
        <taxon>Pseudomonadota</taxon>
        <taxon>Alphaproteobacteria</taxon>
        <taxon>Rhodospirillales</taxon>
        <taxon>Dongiaceae</taxon>
        <taxon>Dongia</taxon>
    </lineage>
</organism>
<dbReference type="CDD" id="cd05233">
    <property type="entry name" value="SDR_c"/>
    <property type="match status" value="1"/>
</dbReference>
<comment type="caution">
    <text evidence="4">The sequence shown here is derived from an EMBL/GenBank/DDBJ whole genome shotgun (WGS) entry which is preliminary data.</text>
</comment>
<dbReference type="SMART" id="SM00822">
    <property type="entry name" value="PKS_KR"/>
    <property type="match status" value="1"/>
</dbReference>
<dbReference type="Pfam" id="PF13561">
    <property type="entry name" value="adh_short_C2"/>
    <property type="match status" value="1"/>
</dbReference>
<dbReference type="PRINTS" id="PR00081">
    <property type="entry name" value="GDHRDH"/>
</dbReference>
<dbReference type="PANTHER" id="PTHR43639:SF1">
    <property type="entry name" value="SHORT-CHAIN DEHYDROGENASE_REDUCTASE FAMILY PROTEIN"/>
    <property type="match status" value="1"/>
</dbReference>
<dbReference type="Proteomes" id="UP000295783">
    <property type="component" value="Unassembled WGS sequence"/>
</dbReference>
<protein>
    <submittedName>
        <fullName evidence="4">3-oxoacyl-[acyl-carrier protein] reductase</fullName>
    </submittedName>
</protein>
<dbReference type="NCBIfam" id="NF005559">
    <property type="entry name" value="PRK07231.1"/>
    <property type="match status" value="1"/>
</dbReference>
<evidence type="ECO:0000256" key="1">
    <source>
        <dbReference type="ARBA" id="ARBA00006484"/>
    </source>
</evidence>
<sequence>MKDIAGRTVLITGGATGIGAAISRAFADAGAKVAVHFHSGGPAAAALLQEIQASGGQAVGIGSDLTKRGNPEHLVAQCVSALGGLDILVNNAGGMVARRELAEIDDAFIDQVFDLNVRSTIHCCQAALPHLARAKGGVIVNVSSVSARTGGSPGSSIYSGTKGFIATFTRSLARELAPKDIRVNAVSPGTIATDFHVRHSTPEKLEATRKSIPQARLGAARDCAGTVLYLASNDLAGYITGQIIEVNGGQLMA</sequence>
<dbReference type="RefSeq" id="WP_133615246.1">
    <property type="nucleotide sequence ID" value="NZ_SNYW01000014.1"/>
</dbReference>
<feature type="domain" description="Ketoreductase" evidence="3">
    <location>
        <begin position="7"/>
        <end position="189"/>
    </location>
</feature>
<evidence type="ECO:0000259" key="3">
    <source>
        <dbReference type="SMART" id="SM00822"/>
    </source>
</evidence>
<dbReference type="PROSITE" id="PS00061">
    <property type="entry name" value="ADH_SHORT"/>
    <property type="match status" value="1"/>
</dbReference>
<dbReference type="OrthoDB" id="8419486at2"/>
<gene>
    <name evidence="4" type="ORF">A8950_3823</name>
</gene>
<dbReference type="PANTHER" id="PTHR43639">
    <property type="entry name" value="OXIDOREDUCTASE, SHORT-CHAIN DEHYDROGENASE/REDUCTASE FAMILY (AFU_ORTHOLOGUE AFUA_5G02870)"/>
    <property type="match status" value="1"/>
</dbReference>
<dbReference type="GO" id="GO:0016491">
    <property type="term" value="F:oxidoreductase activity"/>
    <property type="evidence" value="ECO:0007669"/>
    <property type="project" value="UniProtKB-KW"/>
</dbReference>
<accession>A0A4R6WIF7</accession>
<dbReference type="InterPro" id="IPR002347">
    <property type="entry name" value="SDR_fam"/>
</dbReference>
<dbReference type="EMBL" id="SNYW01000014">
    <property type="protein sequence ID" value="TDQ77668.1"/>
    <property type="molecule type" value="Genomic_DNA"/>
</dbReference>
<dbReference type="Gene3D" id="3.40.50.720">
    <property type="entry name" value="NAD(P)-binding Rossmann-like Domain"/>
    <property type="match status" value="1"/>
</dbReference>
<keyword evidence="2" id="KW-0560">Oxidoreductase</keyword>
<dbReference type="InterPro" id="IPR036291">
    <property type="entry name" value="NAD(P)-bd_dom_sf"/>
</dbReference>
<dbReference type="PRINTS" id="PR00080">
    <property type="entry name" value="SDRFAMILY"/>
</dbReference>
<dbReference type="InterPro" id="IPR020904">
    <property type="entry name" value="Sc_DH/Rdtase_CS"/>
</dbReference>
<keyword evidence="5" id="KW-1185">Reference proteome</keyword>
<evidence type="ECO:0000313" key="4">
    <source>
        <dbReference type="EMBL" id="TDQ77668.1"/>
    </source>
</evidence>
<reference evidence="4 5" key="1">
    <citation type="submission" date="2019-03" db="EMBL/GenBank/DDBJ databases">
        <title>Genomic Encyclopedia of Type Strains, Phase III (KMG-III): the genomes of soil and plant-associated and newly described type strains.</title>
        <authorList>
            <person name="Whitman W."/>
        </authorList>
    </citation>
    <scope>NUCLEOTIDE SEQUENCE [LARGE SCALE GENOMIC DNA]</scope>
    <source>
        <strain evidence="4 5">CGMCC 1.7660</strain>
    </source>
</reference>
<name>A0A4R6WIF7_9PROT</name>
<dbReference type="InterPro" id="IPR057326">
    <property type="entry name" value="KR_dom"/>
</dbReference>